<protein>
    <recommendedName>
        <fullName evidence="3">PBS lyase</fullName>
    </recommendedName>
</protein>
<evidence type="ECO:0000313" key="1">
    <source>
        <dbReference type="EMBL" id="GAA2101663.1"/>
    </source>
</evidence>
<dbReference type="Proteomes" id="UP001500016">
    <property type="component" value="Unassembled WGS sequence"/>
</dbReference>
<evidence type="ECO:0008006" key="3">
    <source>
        <dbReference type="Google" id="ProtNLM"/>
    </source>
</evidence>
<reference evidence="1 2" key="1">
    <citation type="journal article" date="2019" name="Int. J. Syst. Evol. Microbiol.">
        <title>The Global Catalogue of Microorganisms (GCM) 10K type strain sequencing project: providing services to taxonomists for standard genome sequencing and annotation.</title>
        <authorList>
            <consortium name="The Broad Institute Genomics Platform"/>
            <consortium name="The Broad Institute Genome Sequencing Center for Infectious Disease"/>
            <person name="Wu L."/>
            <person name="Ma J."/>
        </authorList>
    </citation>
    <scope>NUCLEOTIDE SEQUENCE [LARGE SCALE GENOMIC DNA]</scope>
    <source>
        <strain evidence="1 2">JCM 15478</strain>
    </source>
</reference>
<organism evidence="1 2">
    <name type="scientific">Streptomyces albiaxialis</name>
    <dbReference type="NCBI Taxonomy" id="329523"/>
    <lineage>
        <taxon>Bacteria</taxon>
        <taxon>Bacillati</taxon>
        <taxon>Actinomycetota</taxon>
        <taxon>Actinomycetes</taxon>
        <taxon>Kitasatosporales</taxon>
        <taxon>Streptomycetaceae</taxon>
        <taxon>Streptomyces</taxon>
    </lineage>
</organism>
<sequence length="600" mass="62105">MRMLNGIDALDWAALEHAYGPADDIPALLRAAAGPDVAAEVRDEALDELFSSLCHQGSVYSATAAAVPFVARLARDAGPGVRLPLLWLLHGAADGTGPERPRVRRAVAGALPGLLDLAADQDPSVRSAFVRTVAACEEASLPLLPLLRARFDEEDDTGVRADLVTALGLLDVSPDAARARNRALLSAPPEVRRAAAAELLRTAPLPLPADLVEEALDAHEAAPGDDTDHPWPAAHVPLTERLMDDPEAALRAVTRGLPLARELTETWRDREQDVLPWLAAEAADAEDLCGVARVGAALEGGEPAPWLAPHLASEDPAVRVAATHCAVRLRVPGAVGLVLRLMDELPEEARTLGPTPFAGPGLAVTAAVEVFGTAAEPVARRVAEDPCAAWLEALTPFPALAAARVAELVDLLPASAGALAALGGAAGPVAARALRVRAGAGDLAAAAALARVTGETGPALDAVRAAWGDVARRGEAVRVAGGLGPAAAPLLPLLEERLRAPARESRADAAAAIWRVTGRERDTAPVIADQLARAGDVHEPYPGALRALAAMGRLPAAARPAVERCATSPRRVVSGFPCDGTPHPDLEVRRLARALLAVAG</sequence>
<keyword evidence="2" id="KW-1185">Reference proteome</keyword>
<dbReference type="EMBL" id="BAAAPE010000028">
    <property type="protein sequence ID" value="GAA2101663.1"/>
    <property type="molecule type" value="Genomic_DNA"/>
</dbReference>
<gene>
    <name evidence="1" type="ORF">GCM10009801_75080</name>
</gene>
<dbReference type="SUPFAM" id="SSF48371">
    <property type="entry name" value="ARM repeat"/>
    <property type="match status" value="1"/>
</dbReference>
<name>A0ABN2WYL1_9ACTN</name>
<proteinExistence type="predicted"/>
<dbReference type="InterPro" id="IPR011989">
    <property type="entry name" value="ARM-like"/>
</dbReference>
<dbReference type="InterPro" id="IPR016024">
    <property type="entry name" value="ARM-type_fold"/>
</dbReference>
<evidence type="ECO:0000313" key="2">
    <source>
        <dbReference type="Proteomes" id="UP001500016"/>
    </source>
</evidence>
<comment type="caution">
    <text evidence="1">The sequence shown here is derived from an EMBL/GenBank/DDBJ whole genome shotgun (WGS) entry which is preliminary data.</text>
</comment>
<accession>A0ABN2WYL1</accession>
<dbReference type="Gene3D" id="1.25.10.10">
    <property type="entry name" value="Leucine-rich Repeat Variant"/>
    <property type="match status" value="1"/>
</dbReference>